<protein>
    <submittedName>
        <fullName evidence="1">Uncharacterized protein</fullName>
    </submittedName>
</protein>
<organism evidence="1">
    <name type="scientific">Anguilla anguilla</name>
    <name type="common">European freshwater eel</name>
    <name type="synonym">Muraena anguilla</name>
    <dbReference type="NCBI Taxonomy" id="7936"/>
    <lineage>
        <taxon>Eukaryota</taxon>
        <taxon>Metazoa</taxon>
        <taxon>Chordata</taxon>
        <taxon>Craniata</taxon>
        <taxon>Vertebrata</taxon>
        <taxon>Euteleostomi</taxon>
        <taxon>Actinopterygii</taxon>
        <taxon>Neopterygii</taxon>
        <taxon>Teleostei</taxon>
        <taxon>Anguilliformes</taxon>
        <taxon>Anguillidae</taxon>
        <taxon>Anguilla</taxon>
    </lineage>
</organism>
<dbReference type="EMBL" id="GBXM01037656">
    <property type="protein sequence ID" value="JAH70921.1"/>
    <property type="molecule type" value="Transcribed_RNA"/>
</dbReference>
<accession>A0A0E9UYV6</accession>
<reference evidence="1" key="1">
    <citation type="submission" date="2014-11" db="EMBL/GenBank/DDBJ databases">
        <authorList>
            <person name="Amaro Gonzalez C."/>
        </authorList>
    </citation>
    <scope>NUCLEOTIDE SEQUENCE</scope>
</reference>
<name>A0A0E9UYV6_ANGAN</name>
<reference evidence="1" key="2">
    <citation type="journal article" date="2015" name="Fish Shellfish Immunol.">
        <title>Early steps in the European eel (Anguilla anguilla)-Vibrio vulnificus interaction in the gills: Role of the RtxA13 toxin.</title>
        <authorList>
            <person name="Callol A."/>
            <person name="Pajuelo D."/>
            <person name="Ebbesson L."/>
            <person name="Teles M."/>
            <person name="MacKenzie S."/>
            <person name="Amaro C."/>
        </authorList>
    </citation>
    <scope>NUCLEOTIDE SEQUENCE</scope>
</reference>
<proteinExistence type="predicted"/>
<dbReference type="AlphaFoldDB" id="A0A0E9UYV6"/>
<sequence length="38" mass="4445">MFNATKVGDKEKLTKSCTKRFYTALETHLSQDRKKSRP</sequence>
<evidence type="ECO:0000313" key="1">
    <source>
        <dbReference type="EMBL" id="JAH70921.1"/>
    </source>
</evidence>